<feature type="transmembrane region" description="Helical" evidence="8">
    <location>
        <begin position="288"/>
        <end position="308"/>
    </location>
</feature>
<protein>
    <recommendedName>
        <fullName evidence="11">AEC family transporter</fullName>
    </recommendedName>
</protein>
<dbReference type="PANTHER" id="PTHR36838">
    <property type="entry name" value="AUXIN EFFLUX CARRIER FAMILY PROTEIN"/>
    <property type="match status" value="1"/>
</dbReference>
<feature type="transmembrane region" description="Helical" evidence="8">
    <location>
        <begin position="160"/>
        <end position="183"/>
    </location>
</feature>
<dbReference type="InterPro" id="IPR038770">
    <property type="entry name" value="Na+/solute_symporter_sf"/>
</dbReference>
<evidence type="ECO:0000256" key="6">
    <source>
        <dbReference type="ARBA" id="ARBA00022989"/>
    </source>
</evidence>
<keyword evidence="3" id="KW-0813">Transport</keyword>
<dbReference type="GO" id="GO:0055085">
    <property type="term" value="P:transmembrane transport"/>
    <property type="evidence" value="ECO:0007669"/>
    <property type="project" value="InterPro"/>
</dbReference>
<sequence length="313" mass="34153">MNADLPFLLAEQICAFFIMILMGFASVRAGIIGTEETKGITRLLLYVVTPCVILMSYQTEYSSDVAGGLLLAFGAAVLVHAAAIFGIRFAAPAMKLSNVEQASIIYTNSGNLTVPLVMSVLEPRAVMYASAYLVVQTVLIWTHCFTMVKGSSGFTWKKLLLNVNTIAIALGLVFFFCGIHIGGPLQTAFNGMGKTIGPLAMFSIGVMLGNSRLSDIFRFRNFMVSAMRLLCIPVLIMLLFSLWPQDWIAGEYRLVFTTLLLSTSAPSAVIVSQLALISNQDYRTASGVNIITDFLCIFTIPLVIWMYLHLNAA</sequence>
<dbReference type="OrthoDB" id="9798064at2"/>
<evidence type="ECO:0000256" key="2">
    <source>
        <dbReference type="ARBA" id="ARBA00010145"/>
    </source>
</evidence>
<dbReference type="Gene3D" id="1.20.1530.20">
    <property type="match status" value="1"/>
</dbReference>
<evidence type="ECO:0000256" key="5">
    <source>
        <dbReference type="ARBA" id="ARBA00022692"/>
    </source>
</evidence>
<keyword evidence="7 8" id="KW-0472">Membrane</keyword>
<evidence type="ECO:0000313" key="9">
    <source>
        <dbReference type="EMBL" id="SFP21078.1"/>
    </source>
</evidence>
<feature type="transmembrane region" description="Helical" evidence="8">
    <location>
        <begin position="225"/>
        <end position="243"/>
    </location>
</feature>
<dbReference type="EMBL" id="FOXF01000009">
    <property type="protein sequence ID" value="SFP21078.1"/>
    <property type="molecule type" value="Genomic_DNA"/>
</dbReference>
<feature type="transmembrane region" description="Helical" evidence="8">
    <location>
        <begin position="195"/>
        <end position="213"/>
    </location>
</feature>
<evidence type="ECO:0000256" key="7">
    <source>
        <dbReference type="ARBA" id="ARBA00023136"/>
    </source>
</evidence>
<reference evidence="9 10" key="1">
    <citation type="submission" date="2016-10" db="EMBL/GenBank/DDBJ databases">
        <authorList>
            <person name="Varghese N."/>
            <person name="Submissions S."/>
        </authorList>
    </citation>
    <scope>NUCLEOTIDE SEQUENCE [LARGE SCALE GENOMIC DNA]</scope>
    <source>
        <strain evidence="9 10">DSM 1361</strain>
    </source>
</reference>
<name>A0A662ZJ63_9GAMM</name>
<feature type="transmembrane region" description="Helical" evidence="8">
    <location>
        <begin position="6"/>
        <end position="27"/>
    </location>
</feature>
<organism evidence="9 10">
    <name type="scientific">Ruminobacter amylophilus</name>
    <dbReference type="NCBI Taxonomy" id="867"/>
    <lineage>
        <taxon>Bacteria</taxon>
        <taxon>Pseudomonadati</taxon>
        <taxon>Pseudomonadota</taxon>
        <taxon>Gammaproteobacteria</taxon>
        <taxon>Aeromonadales</taxon>
        <taxon>Succinivibrionaceae</taxon>
        <taxon>Ruminobacter</taxon>
    </lineage>
</organism>
<feature type="transmembrane region" description="Helical" evidence="8">
    <location>
        <begin position="69"/>
        <end position="91"/>
    </location>
</feature>
<dbReference type="Proteomes" id="UP000243745">
    <property type="component" value="Unassembled WGS sequence"/>
</dbReference>
<evidence type="ECO:0000256" key="1">
    <source>
        <dbReference type="ARBA" id="ARBA00004651"/>
    </source>
</evidence>
<accession>A0A662ZJ63</accession>
<gene>
    <name evidence="9" type="ORF">SAMN02910344_00740</name>
</gene>
<feature type="transmembrane region" description="Helical" evidence="8">
    <location>
        <begin position="103"/>
        <end position="121"/>
    </location>
</feature>
<comment type="subcellular location">
    <subcellularLocation>
        <location evidence="1">Cell membrane</location>
        <topology evidence="1">Multi-pass membrane protein</topology>
    </subcellularLocation>
</comment>
<evidence type="ECO:0000313" key="10">
    <source>
        <dbReference type="Proteomes" id="UP000243745"/>
    </source>
</evidence>
<proteinExistence type="inferred from homology"/>
<dbReference type="Pfam" id="PF03547">
    <property type="entry name" value="Mem_trans"/>
    <property type="match status" value="2"/>
</dbReference>
<feature type="transmembrane region" description="Helical" evidence="8">
    <location>
        <begin position="127"/>
        <end position="148"/>
    </location>
</feature>
<feature type="transmembrane region" description="Helical" evidence="8">
    <location>
        <begin position="255"/>
        <end position="276"/>
    </location>
</feature>
<evidence type="ECO:0000256" key="4">
    <source>
        <dbReference type="ARBA" id="ARBA00022475"/>
    </source>
</evidence>
<dbReference type="PANTHER" id="PTHR36838:SF1">
    <property type="entry name" value="SLR1864 PROTEIN"/>
    <property type="match status" value="1"/>
</dbReference>
<keyword evidence="6 8" id="KW-1133">Transmembrane helix</keyword>
<dbReference type="RefSeq" id="WP_093141016.1">
    <property type="nucleotide sequence ID" value="NZ_FOXF01000009.1"/>
</dbReference>
<evidence type="ECO:0000256" key="8">
    <source>
        <dbReference type="SAM" id="Phobius"/>
    </source>
</evidence>
<comment type="similarity">
    <text evidence="2">Belongs to the auxin efflux carrier (TC 2.A.69) family.</text>
</comment>
<keyword evidence="5 8" id="KW-0812">Transmembrane</keyword>
<dbReference type="GO" id="GO:0005886">
    <property type="term" value="C:plasma membrane"/>
    <property type="evidence" value="ECO:0007669"/>
    <property type="project" value="UniProtKB-SubCell"/>
</dbReference>
<evidence type="ECO:0008006" key="11">
    <source>
        <dbReference type="Google" id="ProtNLM"/>
    </source>
</evidence>
<feature type="transmembrane region" description="Helical" evidence="8">
    <location>
        <begin position="39"/>
        <end position="57"/>
    </location>
</feature>
<dbReference type="AlphaFoldDB" id="A0A662ZJ63"/>
<evidence type="ECO:0000256" key="3">
    <source>
        <dbReference type="ARBA" id="ARBA00022448"/>
    </source>
</evidence>
<keyword evidence="4" id="KW-1003">Cell membrane</keyword>
<keyword evidence="10" id="KW-1185">Reference proteome</keyword>
<dbReference type="InterPro" id="IPR004776">
    <property type="entry name" value="Mem_transp_PIN-like"/>
</dbReference>